<name>A0A7S1D1E8_CYCTE</name>
<accession>A0A7S1D1E8</accession>
<protein>
    <submittedName>
        <fullName evidence="2">Uncharacterized protein</fullName>
    </submittedName>
</protein>
<keyword evidence="1" id="KW-0812">Transmembrane</keyword>
<reference evidence="2" key="1">
    <citation type="submission" date="2021-01" db="EMBL/GenBank/DDBJ databases">
        <authorList>
            <person name="Corre E."/>
            <person name="Pelletier E."/>
            <person name="Niang G."/>
            <person name="Scheremetjew M."/>
            <person name="Finn R."/>
            <person name="Kale V."/>
            <person name="Holt S."/>
            <person name="Cochrane G."/>
            <person name="Meng A."/>
            <person name="Brown T."/>
            <person name="Cohen L."/>
        </authorList>
    </citation>
    <scope>NUCLEOTIDE SEQUENCE</scope>
    <source>
        <strain evidence="2">ECT3854</strain>
    </source>
</reference>
<feature type="transmembrane region" description="Helical" evidence="1">
    <location>
        <begin position="149"/>
        <end position="167"/>
    </location>
</feature>
<gene>
    <name evidence="2" type="ORF">CTEN0397_LOCUS6192</name>
</gene>
<evidence type="ECO:0000256" key="1">
    <source>
        <dbReference type="SAM" id="Phobius"/>
    </source>
</evidence>
<keyword evidence="1" id="KW-1133">Transmembrane helix</keyword>
<feature type="transmembrane region" description="Helical" evidence="1">
    <location>
        <begin position="12"/>
        <end position="40"/>
    </location>
</feature>
<dbReference type="AlphaFoldDB" id="A0A7S1D1E8"/>
<feature type="transmembrane region" description="Helical" evidence="1">
    <location>
        <begin position="52"/>
        <end position="72"/>
    </location>
</feature>
<feature type="transmembrane region" description="Helical" evidence="1">
    <location>
        <begin position="110"/>
        <end position="137"/>
    </location>
</feature>
<proteinExistence type="predicted"/>
<dbReference type="EMBL" id="HBFW01009586">
    <property type="protein sequence ID" value="CAD8935158.1"/>
    <property type="molecule type" value="Transcribed_RNA"/>
</dbReference>
<sequence length="199" mass="22066">MSMSPSMVPFPWQYLPSVLGIVLLLSLYCFLVELSLGLLIELLAPYGSSWHWARGLFLLVLGILVSCAWLYLLESFGNQVSWFKIKQKNEEAAEMRMSLSGQLPSQVSNILFMGVTVAVLGIFLFLVFVVTIFFMVPRFGNTPMVIREAMNWIAIAAVGGGVFRVLWLKTDVLGLVPRSGTSLGIGDDNDFTTPIIRVV</sequence>
<organism evidence="2">
    <name type="scientific">Cyclophora tenuis</name>
    <name type="common">Marine diatom</name>
    <dbReference type="NCBI Taxonomy" id="216820"/>
    <lineage>
        <taxon>Eukaryota</taxon>
        <taxon>Sar</taxon>
        <taxon>Stramenopiles</taxon>
        <taxon>Ochrophyta</taxon>
        <taxon>Bacillariophyta</taxon>
        <taxon>Fragilariophyceae</taxon>
        <taxon>Fragilariophycidae</taxon>
        <taxon>Cyclophorales</taxon>
        <taxon>Cyclophoraceae</taxon>
        <taxon>Cyclophora</taxon>
    </lineage>
</organism>
<evidence type="ECO:0000313" key="2">
    <source>
        <dbReference type="EMBL" id="CAD8935158.1"/>
    </source>
</evidence>
<keyword evidence="1" id="KW-0472">Membrane</keyword>